<evidence type="ECO:0000313" key="1">
    <source>
        <dbReference type="EMBL" id="GFY55807.1"/>
    </source>
</evidence>
<organism evidence="1 2">
    <name type="scientific">Trichonephila inaurata madagascariensis</name>
    <dbReference type="NCBI Taxonomy" id="2747483"/>
    <lineage>
        <taxon>Eukaryota</taxon>
        <taxon>Metazoa</taxon>
        <taxon>Ecdysozoa</taxon>
        <taxon>Arthropoda</taxon>
        <taxon>Chelicerata</taxon>
        <taxon>Arachnida</taxon>
        <taxon>Araneae</taxon>
        <taxon>Araneomorphae</taxon>
        <taxon>Entelegynae</taxon>
        <taxon>Araneoidea</taxon>
        <taxon>Nephilidae</taxon>
        <taxon>Trichonephila</taxon>
        <taxon>Trichonephila inaurata</taxon>
    </lineage>
</organism>
<proteinExistence type="predicted"/>
<dbReference type="OrthoDB" id="2019884at2759"/>
<dbReference type="Proteomes" id="UP000886998">
    <property type="component" value="Unassembled WGS sequence"/>
</dbReference>
<dbReference type="AlphaFoldDB" id="A0A8X6XKW4"/>
<accession>A0A8X6XKW4</accession>
<keyword evidence="2" id="KW-1185">Reference proteome</keyword>
<sequence length="118" mass="13824">MYQYKNPLTHLRPPEPFFISGYAGFCPDLLNRIGVSYPWATFEVLAEHPEYGERLAPIKPRGYPFKGDGWKPVTFPGYWQKHSKKHNRCKCSSHKNKHKHVHSKTDFCGDKGRFQFKV</sequence>
<comment type="caution">
    <text evidence="1">The sequence shown here is derived from an EMBL/GenBank/DDBJ whole genome shotgun (WGS) entry which is preliminary data.</text>
</comment>
<protein>
    <submittedName>
        <fullName evidence="1">Uncharacterized protein</fullName>
    </submittedName>
</protein>
<gene>
    <name evidence="1" type="primary">NCL1_09802</name>
    <name evidence="1" type="ORF">TNIN_337501</name>
</gene>
<dbReference type="EMBL" id="BMAV01010592">
    <property type="protein sequence ID" value="GFY55807.1"/>
    <property type="molecule type" value="Genomic_DNA"/>
</dbReference>
<evidence type="ECO:0000313" key="2">
    <source>
        <dbReference type="Proteomes" id="UP000886998"/>
    </source>
</evidence>
<reference evidence="1" key="1">
    <citation type="submission" date="2020-08" db="EMBL/GenBank/DDBJ databases">
        <title>Multicomponent nature underlies the extraordinary mechanical properties of spider dragline silk.</title>
        <authorList>
            <person name="Kono N."/>
            <person name="Nakamura H."/>
            <person name="Mori M."/>
            <person name="Yoshida Y."/>
            <person name="Ohtoshi R."/>
            <person name="Malay A.D."/>
            <person name="Moran D.A.P."/>
            <person name="Tomita M."/>
            <person name="Numata K."/>
            <person name="Arakawa K."/>
        </authorList>
    </citation>
    <scope>NUCLEOTIDE SEQUENCE</scope>
</reference>
<name>A0A8X6XKW4_9ARAC</name>